<evidence type="ECO:0000313" key="3">
    <source>
        <dbReference type="EMBL" id="MCW6511182.1"/>
    </source>
</evidence>
<dbReference type="SMART" id="SM00834">
    <property type="entry name" value="CxxC_CXXC_SSSS"/>
    <property type="match status" value="1"/>
</dbReference>
<evidence type="ECO:0000256" key="1">
    <source>
        <dbReference type="SAM" id="MobiDB-lite"/>
    </source>
</evidence>
<evidence type="ECO:0000313" key="4">
    <source>
        <dbReference type="Proteomes" id="UP001165667"/>
    </source>
</evidence>
<reference evidence="3" key="1">
    <citation type="submission" date="2022-05" db="EMBL/GenBank/DDBJ databases">
        <authorList>
            <person name="Pankratov T."/>
        </authorList>
    </citation>
    <scope>NUCLEOTIDE SEQUENCE</scope>
    <source>
        <strain evidence="3">BP6-180914</strain>
    </source>
</reference>
<dbReference type="Proteomes" id="UP001165667">
    <property type="component" value="Unassembled WGS sequence"/>
</dbReference>
<feature type="compositionally biased region" description="Low complexity" evidence="1">
    <location>
        <begin position="82"/>
        <end position="97"/>
    </location>
</feature>
<sequence>MPRYTYECAACGSFDESRPMAAYSEPFACPHCGDLAPRAMAAARIGGGAARAPAGAAAPSRRHSAGCGCCSPRLSGAMRAEAVAAGAPRRGPAPTAGSFLTRE</sequence>
<accession>A0AA41Z1D2</accession>
<dbReference type="NCBIfam" id="TIGR02605">
    <property type="entry name" value="CxxC_CxxC_SSSS"/>
    <property type="match status" value="1"/>
</dbReference>
<feature type="domain" description="Putative regulatory protein FmdB zinc ribbon" evidence="2">
    <location>
        <begin position="1"/>
        <end position="41"/>
    </location>
</feature>
<proteinExistence type="predicted"/>
<dbReference type="EMBL" id="JAMOIM010000022">
    <property type="protein sequence ID" value="MCW6511182.1"/>
    <property type="molecule type" value="Genomic_DNA"/>
</dbReference>
<gene>
    <name evidence="3" type="ORF">M8523_24575</name>
</gene>
<dbReference type="InterPro" id="IPR013429">
    <property type="entry name" value="Regulatory_FmdB_Zinc_ribbon"/>
</dbReference>
<protein>
    <submittedName>
        <fullName evidence="3">Zinc ribbon domain-containing protein</fullName>
    </submittedName>
</protein>
<keyword evidence="4" id="KW-1185">Reference proteome</keyword>
<organism evidence="3 4">
    <name type="scientific">Lichenifustis flavocetrariae</name>
    <dbReference type="NCBI Taxonomy" id="2949735"/>
    <lineage>
        <taxon>Bacteria</taxon>
        <taxon>Pseudomonadati</taxon>
        <taxon>Pseudomonadota</taxon>
        <taxon>Alphaproteobacteria</taxon>
        <taxon>Hyphomicrobiales</taxon>
        <taxon>Lichenihabitantaceae</taxon>
        <taxon>Lichenifustis</taxon>
    </lineage>
</organism>
<evidence type="ECO:0000259" key="2">
    <source>
        <dbReference type="SMART" id="SM00834"/>
    </source>
</evidence>
<dbReference type="RefSeq" id="WP_282587561.1">
    <property type="nucleotide sequence ID" value="NZ_JAMOIM010000022.1"/>
</dbReference>
<dbReference type="AlphaFoldDB" id="A0AA41Z1D2"/>
<name>A0AA41Z1D2_9HYPH</name>
<feature type="region of interest" description="Disordered" evidence="1">
    <location>
        <begin position="82"/>
        <end position="103"/>
    </location>
</feature>
<comment type="caution">
    <text evidence="3">The sequence shown here is derived from an EMBL/GenBank/DDBJ whole genome shotgun (WGS) entry which is preliminary data.</text>
</comment>